<organism evidence="2">
    <name type="scientific">Sporolactobacillus sp. Y61</name>
    <dbReference type="NCBI Taxonomy" id="3160863"/>
    <lineage>
        <taxon>Bacteria</taxon>
        <taxon>Bacillati</taxon>
        <taxon>Bacillota</taxon>
        <taxon>Bacilli</taxon>
        <taxon>Bacillales</taxon>
        <taxon>Sporolactobacillaceae</taxon>
        <taxon>Sporolactobacillus</taxon>
    </lineage>
</organism>
<name>A0AAU8IFE8_9BACL</name>
<dbReference type="AlphaFoldDB" id="A0AAU8IFE8"/>
<feature type="transmembrane region" description="Helical" evidence="1">
    <location>
        <begin position="70"/>
        <end position="87"/>
    </location>
</feature>
<accession>A0AAU8IFE8</accession>
<gene>
    <name evidence="2" type="ORF">ABNN70_15270</name>
</gene>
<evidence type="ECO:0000313" key="2">
    <source>
        <dbReference type="EMBL" id="XCJ16942.1"/>
    </source>
</evidence>
<evidence type="ECO:0000256" key="1">
    <source>
        <dbReference type="SAM" id="Phobius"/>
    </source>
</evidence>
<keyword evidence="1" id="KW-0812">Transmembrane</keyword>
<dbReference type="EMBL" id="CP159510">
    <property type="protein sequence ID" value="XCJ16942.1"/>
    <property type="molecule type" value="Genomic_DNA"/>
</dbReference>
<sequence>MINVTEKSHTSGSFACPVSLKSFSNGHLFGWKLGFWRIVVGPPFSAIAAVPGFIDSILIPEKHPAEKAALFHLPIILAAVDFFIGSFF</sequence>
<feature type="transmembrane region" description="Helical" evidence="1">
    <location>
        <begin position="35"/>
        <end position="58"/>
    </location>
</feature>
<reference evidence="2" key="1">
    <citation type="submission" date="2024-06" db="EMBL/GenBank/DDBJ databases">
        <authorList>
            <person name="Fan A."/>
            <person name="Zhang F.Y."/>
            <person name="Zhang L."/>
        </authorList>
    </citation>
    <scope>NUCLEOTIDE SEQUENCE</scope>
    <source>
        <strain evidence="2">Y61</strain>
    </source>
</reference>
<keyword evidence="1" id="KW-0472">Membrane</keyword>
<keyword evidence="1" id="KW-1133">Transmembrane helix</keyword>
<proteinExistence type="predicted"/>
<protein>
    <submittedName>
        <fullName evidence="2">Uncharacterized protein</fullName>
    </submittedName>
</protein>
<dbReference type="RefSeq" id="WP_353948283.1">
    <property type="nucleotide sequence ID" value="NZ_CP159510.1"/>
</dbReference>